<evidence type="ECO:0000259" key="6">
    <source>
        <dbReference type="Pfam" id="PF03404"/>
    </source>
</evidence>
<dbReference type="SUPFAM" id="SSF81296">
    <property type="entry name" value="E set domains"/>
    <property type="match status" value="1"/>
</dbReference>
<keyword evidence="8" id="KW-1185">Reference proteome</keyword>
<sequence>MKSLHTNDGAVIAPAADGGLLDRRLFLKKGLVFGTFALASDHIPADELQRTAAMLTPGAPFSGYGQPSPFEQGLLRNVAANAAVAGNGASMTPLERLAGTLTPSGLHFERHHNGVPKIDPALHRLIIHGKVAKPLSFSLERLKRYPMTSHLCVIECGGNSFSGWHKEAMQGTPGSLHGLVSCSEWTGVPLSLLLHEAEPAADADWIIAEGADAAALNISIPRAKAMDDALLALYQNGEAIRPENGYPMRLVLPGWEGVTQVKWLRRLETSDRPVMSRNETAKYTELQPDGSARQFTFSMGVKSVITAPAGGYRLTEQGYYSLSGLAWSGQGRVASVDVSADGGKTWAEAELCAPVLPKAYTRFRIPWQWQGQPATLQSRATDEHGNMQPTRARLVQERGQAGYFHYNAIISWQVEPDGYIHHIFA</sequence>
<dbReference type="OrthoDB" id="9795587at2"/>
<feature type="domain" description="Oxidoreductase molybdopterin-binding" evidence="5">
    <location>
        <begin position="112"/>
        <end position="274"/>
    </location>
</feature>
<keyword evidence="2" id="KW-0500">Molybdenum</keyword>
<dbReference type="Pfam" id="PF00174">
    <property type="entry name" value="Oxidored_molyb"/>
    <property type="match status" value="1"/>
</dbReference>
<proteinExistence type="predicted"/>
<feature type="domain" description="Moybdenum cofactor oxidoreductase dimerisation" evidence="6">
    <location>
        <begin position="295"/>
        <end position="393"/>
    </location>
</feature>
<dbReference type="Gene3D" id="2.60.40.650">
    <property type="match status" value="1"/>
</dbReference>
<dbReference type="GO" id="GO:0008482">
    <property type="term" value="F:sulfite oxidase activity"/>
    <property type="evidence" value="ECO:0007669"/>
    <property type="project" value="TreeGrafter"/>
</dbReference>
<dbReference type="AlphaFoldDB" id="A0A5Q0BJQ6"/>
<dbReference type="EMBL" id="CP044205">
    <property type="protein sequence ID" value="QFY42397.1"/>
    <property type="molecule type" value="Genomic_DNA"/>
</dbReference>
<evidence type="ECO:0000313" key="7">
    <source>
        <dbReference type="EMBL" id="QFY42397.1"/>
    </source>
</evidence>
<protein>
    <submittedName>
        <fullName evidence="7">Sulfite dehydrogenase</fullName>
        <ecNumber evidence="7">1.8.2.1</ecNumber>
    </submittedName>
</protein>
<dbReference type="RefSeq" id="WP_153248378.1">
    <property type="nucleotide sequence ID" value="NZ_CP044205.1"/>
</dbReference>
<dbReference type="Pfam" id="PF03404">
    <property type="entry name" value="Mo-co_dimer"/>
    <property type="match status" value="1"/>
</dbReference>
<dbReference type="PANTHER" id="PTHR19372:SF7">
    <property type="entry name" value="SULFITE OXIDASE, MITOCHONDRIAL"/>
    <property type="match status" value="1"/>
</dbReference>
<name>A0A5Q0BJQ6_9GAMM</name>
<dbReference type="InterPro" id="IPR036374">
    <property type="entry name" value="OxRdtase_Mopterin-bd_sf"/>
</dbReference>
<evidence type="ECO:0000256" key="2">
    <source>
        <dbReference type="ARBA" id="ARBA00022505"/>
    </source>
</evidence>
<dbReference type="InterPro" id="IPR030835">
    <property type="entry name" value="Sulfite_DH_SoxC"/>
</dbReference>
<evidence type="ECO:0000256" key="1">
    <source>
        <dbReference type="ARBA" id="ARBA00001924"/>
    </source>
</evidence>
<accession>A0A5Q0BJQ6</accession>
<organism evidence="7 8">
    <name type="scientific">Candidatus Methylospira mobilis</name>
    <dbReference type="NCBI Taxonomy" id="1808979"/>
    <lineage>
        <taxon>Bacteria</taxon>
        <taxon>Pseudomonadati</taxon>
        <taxon>Pseudomonadota</taxon>
        <taxon>Gammaproteobacteria</taxon>
        <taxon>Methylococcales</taxon>
        <taxon>Methylococcaceae</taxon>
        <taxon>Candidatus Methylospira</taxon>
    </lineage>
</organism>
<dbReference type="NCBIfam" id="TIGR04555">
    <property type="entry name" value="sulfite_DH_soxC"/>
    <property type="match status" value="1"/>
</dbReference>
<reference evidence="7 8" key="1">
    <citation type="submission" date="2019-09" db="EMBL/GenBank/DDBJ databases">
        <title>Ecophysiology of the spiral-shaped methanotroph Methylospira mobilis as revealed by the complete genome sequence.</title>
        <authorList>
            <person name="Oshkin I.Y."/>
            <person name="Dedysh S.N."/>
            <person name="Miroshnikov K."/>
            <person name="Danilova O.V."/>
            <person name="Hakobyan A."/>
            <person name="Liesack W."/>
        </authorList>
    </citation>
    <scope>NUCLEOTIDE SEQUENCE [LARGE SCALE GENOMIC DNA]</scope>
    <source>
        <strain evidence="7 8">Shm1</strain>
    </source>
</reference>
<keyword evidence="3" id="KW-0479">Metal-binding</keyword>
<dbReference type="GO" id="GO:0020037">
    <property type="term" value="F:heme binding"/>
    <property type="evidence" value="ECO:0007669"/>
    <property type="project" value="TreeGrafter"/>
</dbReference>
<evidence type="ECO:0000256" key="3">
    <source>
        <dbReference type="ARBA" id="ARBA00022723"/>
    </source>
</evidence>
<evidence type="ECO:0000259" key="5">
    <source>
        <dbReference type="Pfam" id="PF00174"/>
    </source>
</evidence>
<dbReference type="InterPro" id="IPR000572">
    <property type="entry name" value="OxRdtase_Mopterin-bd_dom"/>
</dbReference>
<dbReference type="PRINTS" id="PR00407">
    <property type="entry name" value="EUMOPTERIN"/>
</dbReference>
<gene>
    <name evidence="7" type="primary">soxC</name>
    <name evidence="7" type="ORF">F6R98_06950</name>
</gene>
<evidence type="ECO:0000313" key="8">
    <source>
        <dbReference type="Proteomes" id="UP000325755"/>
    </source>
</evidence>
<evidence type="ECO:0000256" key="4">
    <source>
        <dbReference type="ARBA" id="ARBA00023002"/>
    </source>
</evidence>
<dbReference type="InParanoid" id="A0A5Q0BJQ6"/>
<dbReference type="InterPro" id="IPR014756">
    <property type="entry name" value="Ig_E-set"/>
</dbReference>
<dbReference type="GO" id="GO:0030151">
    <property type="term" value="F:molybdenum ion binding"/>
    <property type="evidence" value="ECO:0007669"/>
    <property type="project" value="InterPro"/>
</dbReference>
<dbReference type="EC" id="1.8.2.1" evidence="7"/>
<keyword evidence="4 7" id="KW-0560">Oxidoreductase</keyword>
<dbReference type="FunFam" id="3.90.420.10:FF:000006">
    <property type="entry name" value="Sulfur dehydrogenase subunit SoxC"/>
    <property type="match status" value="1"/>
</dbReference>
<dbReference type="Proteomes" id="UP000325755">
    <property type="component" value="Chromosome"/>
</dbReference>
<dbReference type="PANTHER" id="PTHR19372">
    <property type="entry name" value="SULFITE REDUCTASE"/>
    <property type="match status" value="1"/>
</dbReference>
<dbReference type="GO" id="GO:0006790">
    <property type="term" value="P:sulfur compound metabolic process"/>
    <property type="evidence" value="ECO:0007669"/>
    <property type="project" value="TreeGrafter"/>
</dbReference>
<dbReference type="KEGG" id="mmob:F6R98_06950"/>
<dbReference type="GO" id="GO:0050310">
    <property type="term" value="F:sulfite dehydrogenase activity"/>
    <property type="evidence" value="ECO:0007669"/>
    <property type="project" value="UniProtKB-EC"/>
</dbReference>
<dbReference type="InterPro" id="IPR005066">
    <property type="entry name" value="MoCF_OxRdtse_dimer"/>
</dbReference>
<dbReference type="SUPFAM" id="SSF56524">
    <property type="entry name" value="Oxidoreductase molybdopterin-binding domain"/>
    <property type="match status" value="1"/>
</dbReference>
<dbReference type="Gene3D" id="3.90.420.10">
    <property type="entry name" value="Oxidoreductase, molybdopterin-binding domain"/>
    <property type="match status" value="1"/>
</dbReference>
<dbReference type="GO" id="GO:0043546">
    <property type="term" value="F:molybdopterin cofactor binding"/>
    <property type="evidence" value="ECO:0007669"/>
    <property type="project" value="TreeGrafter"/>
</dbReference>
<comment type="cofactor">
    <cofactor evidence="1">
        <name>Mo-molybdopterin</name>
        <dbReference type="ChEBI" id="CHEBI:71302"/>
    </cofactor>
</comment>
<dbReference type="InterPro" id="IPR008335">
    <property type="entry name" value="Mopterin_OxRdtase_euk"/>
</dbReference>